<evidence type="ECO:0008006" key="4">
    <source>
        <dbReference type="Google" id="ProtNLM"/>
    </source>
</evidence>
<dbReference type="EMBL" id="JARBJD010000159">
    <property type="protein sequence ID" value="KAK2949322.1"/>
    <property type="molecule type" value="Genomic_DNA"/>
</dbReference>
<evidence type="ECO:0000313" key="2">
    <source>
        <dbReference type="EMBL" id="KAK2949322.1"/>
    </source>
</evidence>
<dbReference type="Gene3D" id="3.10.20.90">
    <property type="entry name" value="Phosphatidylinositol 3-kinase Catalytic Subunit, Chain A, domain 1"/>
    <property type="match status" value="1"/>
</dbReference>
<protein>
    <recommendedName>
        <fullName evidence="4">UBX domain-containing protein</fullName>
    </recommendedName>
</protein>
<dbReference type="CDD" id="cd17039">
    <property type="entry name" value="Ubl_ubiquitin_like"/>
    <property type="match status" value="1"/>
</dbReference>
<gene>
    <name evidence="2" type="ORF">BLNAU_15804</name>
</gene>
<dbReference type="Gene3D" id="3.40.30.10">
    <property type="entry name" value="Glutaredoxin"/>
    <property type="match status" value="1"/>
</dbReference>
<dbReference type="InterPro" id="IPR050730">
    <property type="entry name" value="UBX_domain-protein"/>
</dbReference>
<feature type="compositionally biased region" description="Basic and acidic residues" evidence="1">
    <location>
        <begin position="363"/>
        <end position="393"/>
    </location>
</feature>
<reference evidence="2 3" key="1">
    <citation type="journal article" date="2022" name="bioRxiv">
        <title>Genomics of Preaxostyla Flagellates Illuminates Evolutionary Transitions and the Path Towards Mitochondrial Loss.</title>
        <authorList>
            <person name="Novak L.V.F."/>
            <person name="Treitli S.C."/>
            <person name="Pyrih J."/>
            <person name="Halakuc P."/>
            <person name="Pipaliya S.V."/>
            <person name="Vacek V."/>
            <person name="Brzon O."/>
            <person name="Soukal P."/>
            <person name="Eme L."/>
            <person name="Dacks J.B."/>
            <person name="Karnkowska A."/>
            <person name="Elias M."/>
            <person name="Hampl V."/>
        </authorList>
    </citation>
    <scope>NUCLEOTIDE SEQUENCE [LARGE SCALE GENOMIC DNA]</scope>
    <source>
        <strain evidence="2">NAU3</strain>
        <tissue evidence="2">Gut</tissue>
    </source>
</reference>
<dbReference type="SUPFAM" id="SSF54236">
    <property type="entry name" value="Ubiquitin-like"/>
    <property type="match status" value="1"/>
</dbReference>
<name>A0ABQ9XDF4_9EUKA</name>
<comment type="caution">
    <text evidence="2">The sequence shown here is derived from an EMBL/GenBank/DDBJ whole genome shotgun (WGS) entry which is preliminary data.</text>
</comment>
<organism evidence="2 3">
    <name type="scientific">Blattamonas nauphoetae</name>
    <dbReference type="NCBI Taxonomy" id="2049346"/>
    <lineage>
        <taxon>Eukaryota</taxon>
        <taxon>Metamonada</taxon>
        <taxon>Preaxostyla</taxon>
        <taxon>Oxymonadida</taxon>
        <taxon>Blattamonas</taxon>
    </lineage>
</organism>
<dbReference type="Proteomes" id="UP001281761">
    <property type="component" value="Unassembled WGS sequence"/>
</dbReference>
<feature type="region of interest" description="Disordered" evidence="1">
    <location>
        <begin position="363"/>
        <end position="395"/>
    </location>
</feature>
<evidence type="ECO:0000256" key="1">
    <source>
        <dbReference type="SAM" id="MobiDB-lite"/>
    </source>
</evidence>
<dbReference type="InterPro" id="IPR029071">
    <property type="entry name" value="Ubiquitin-like_domsf"/>
</dbReference>
<evidence type="ECO:0000313" key="3">
    <source>
        <dbReference type="Proteomes" id="UP001281761"/>
    </source>
</evidence>
<dbReference type="PANTHER" id="PTHR23322">
    <property type="entry name" value="FAS-ASSOCIATED PROTEIN"/>
    <property type="match status" value="1"/>
</dbReference>
<proteinExistence type="predicted"/>
<accession>A0ABQ9XDF4</accession>
<keyword evidence="3" id="KW-1185">Reference proteome</keyword>
<sequence>MGQQNSAQRLTVHYLDTESNVGTDFPLQITNTTTISDIKTQIADRFHVNPYNLLIVEPELDIPLTDESSIPLFSLGLNSNEITVVHSVSSAGAPPPVPTKGSVQVLSSPGFGGVSIGDVSIDASIAYKHSIPQFQLFLNFVKEYTQNPKSTTLTQQTLRKLVAPQQPKFFVGSFAGALSQHFRATRPLAMLIHRVGEIETTFLQSTICDPGIIPLLNSNFILYVVTVPRDERIPKAGLKLIPGFYVLSLIETIAYIHDSIPLSEPVTTEQFATRINTAALVAAQMYQSRMVGNGVFIPSTFGQSDGSSSQVAPRSDFGLGQDTVLEEDRQIKQMTDQEYEESMMIDKAREESMRDEENRILQMIHDQETQERKEKEEEERKERERAERAKQSEIEATELYVDEPDPSTSPSEITTIQLRLPPPHQTVVRKFLRTQQIKNALAVSRRLCDDLKQVQIQAISLPRTIHQEDQTFEEAGLCPRAALIINVISEDDDLE</sequence>